<dbReference type="PROSITE" id="PS51257">
    <property type="entry name" value="PROKAR_LIPOPROTEIN"/>
    <property type="match status" value="1"/>
</dbReference>
<dbReference type="Gene3D" id="1.10.760.10">
    <property type="entry name" value="Cytochrome c-like domain"/>
    <property type="match status" value="1"/>
</dbReference>
<evidence type="ECO:0000313" key="7">
    <source>
        <dbReference type="Proteomes" id="UP000324376"/>
    </source>
</evidence>
<dbReference type="GO" id="GO:0020037">
    <property type="term" value="F:heme binding"/>
    <property type="evidence" value="ECO:0007669"/>
    <property type="project" value="InterPro"/>
</dbReference>
<dbReference type="InterPro" id="IPR036909">
    <property type="entry name" value="Cyt_c-like_dom_sf"/>
</dbReference>
<evidence type="ECO:0000256" key="1">
    <source>
        <dbReference type="ARBA" id="ARBA00022617"/>
    </source>
</evidence>
<organism evidence="6 7">
    <name type="scientific">Aquimarina intermedia</name>
    <dbReference type="NCBI Taxonomy" id="350814"/>
    <lineage>
        <taxon>Bacteria</taxon>
        <taxon>Pseudomonadati</taxon>
        <taxon>Bacteroidota</taxon>
        <taxon>Flavobacteriia</taxon>
        <taxon>Flavobacteriales</taxon>
        <taxon>Flavobacteriaceae</taxon>
        <taxon>Aquimarina</taxon>
    </lineage>
</organism>
<gene>
    <name evidence="6" type="ORF">BD809_102244</name>
</gene>
<dbReference type="GO" id="GO:0046872">
    <property type="term" value="F:metal ion binding"/>
    <property type="evidence" value="ECO:0007669"/>
    <property type="project" value="UniProtKB-KW"/>
</dbReference>
<dbReference type="OrthoDB" id="9796771at2"/>
<dbReference type="PANTHER" id="PTHR40394">
    <property type="entry name" value="LIPOPROTEIN-RELATED"/>
    <property type="match status" value="1"/>
</dbReference>
<dbReference type="Pfam" id="PF13442">
    <property type="entry name" value="Cytochrome_CBB3"/>
    <property type="match status" value="1"/>
</dbReference>
<keyword evidence="7" id="KW-1185">Reference proteome</keyword>
<proteinExistence type="predicted"/>
<dbReference type="InterPro" id="IPR009056">
    <property type="entry name" value="Cyt_c-like_dom"/>
</dbReference>
<comment type="caution">
    <text evidence="6">The sequence shown here is derived from an EMBL/GenBank/DDBJ whole genome shotgun (WGS) entry which is preliminary data.</text>
</comment>
<accession>A0A5S5C9E5</accession>
<evidence type="ECO:0000256" key="4">
    <source>
        <dbReference type="PROSITE-ProRule" id="PRU00433"/>
    </source>
</evidence>
<reference evidence="6 7" key="1">
    <citation type="submission" date="2019-07" db="EMBL/GenBank/DDBJ databases">
        <title>Genomic Encyclopedia of Archaeal and Bacterial Type Strains, Phase II (KMG-II): from individual species to whole genera.</title>
        <authorList>
            <person name="Goeker M."/>
        </authorList>
    </citation>
    <scope>NUCLEOTIDE SEQUENCE [LARGE SCALE GENOMIC DNA]</scope>
    <source>
        <strain evidence="6 7">DSM 17527</strain>
    </source>
</reference>
<evidence type="ECO:0000256" key="2">
    <source>
        <dbReference type="ARBA" id="ARBA00022723"/>
    </source>
</evidence>
<evidence type="ECO:0000256" key="3">
    <source>
        <dbReference type="ARBA" id="ARBA00023004"/>
    </source>
</evidence>
<evidence type="ECO:0000313" key="6">
    <source>
        <dbReference type="EMBL" id="TYP76031.1"/>
    </source>
</evidence>
<dbReference type="Proteomes" id="UP000324376">
    <property type="component" value="Unassembled WGS sequence"/>
</dbReference>
<evidence type="ECO:0000259" key="5">
    <source>
        <dbReference type="PROSITE" id="PS51007"/>
    </source>
</evidence>
<sequence>MKSIIKNIAVAFVLIAGVSCQKDSKPNYQYMPNMYTSVGYEAYGEYTVFENEQEAKLPVDGSVPRGWMPYDYDNSNDGYQSAKTELKNPLPYTKENEAAGQQLYTIYCAICHGDKGDGKGTLVQREKILGVPSYDDAGRAITEGSIYHVMYYGINSMGSYAAQTDENERWQIVQYVEKLKAELEGRAPRIDTEGVEIQENLIPAVEARPEENTASAH</sequence>
<protein>
    <submittedName>
        <fullName evidence="6">Quinol:cytochrome c oxidoreductase monoheme cytochrome subunit</fullName>
    </submittedName>
</protein>
<dbReference type="AlphaFoldDB" id="A0A5S5C9E5"/>
<keyword evidence="1 4" id="KW-0349">Heme</keyword>
<dbReference type="GO" id="GO:0009055">
    <property type="term" value="F:electron transfer activity"/>
    <property type="evidence" value="ECO:0007669"/>
    <property type="project" value="InterPro"/>
</dbReference>
<feature type="domain" description="Cytochrome c" evidence="5">
    <location>
        <begin position="95"/>
        <end position="180"/>
    </location>
</feature>
<keyword evidence="3 4" id="KW-0408">Iron</keyword>
<dbReference type="SUPFAM" id="SSF46626">
    <property type="entry name" value="Cytochrome c"/>
    <property type="match status" value="1"/>
</dbReference>
<dbReference type="EMBL" id="VNHU01000002">
    <property type="protein sequence ID" value="TYP76031.1"/>
    <property type="molecule type" value="Genomic_DNA"/>
</dbReference>
<dbReference type="PROSITE" id="PS51007">
    <property type="entry name" value="CYTC"/>
    <property type="match status" value="1"/>
</dbReference>
<keyword evidence="2 4" id="KW-0479">Metal-binding</keyword>
<name>A0A5S5C9E5_9FLAO</name>
<dbReference type="PANTHER" id="PTHR40394:SF2">
    <property type="entry name" value="QUINOL:CYTOCHROME C OXIDOREDUCTASE MEMBRANE PROTEIN"/>
    <property type="match status" value="1"/>
</dbReference>
<dbReference type="RefSeq" id="WP_148781635.1">
    <property type="nucleotide sequence ID" value="NZ_VNHU01000002.1"/>
</dbReference>